<feature type="domain" description="Thiolase N-terminal" evidence="5">
    <location>
        <begin position="7"/>
        <end position="230"/>
    </location>
</feature>
<dbReference type="NCBIfam" id="NF006090">
    <property type="entry name" value="PRK08242.1"/>
    <property type="match status" value="1"/>
</dbReference>
<dbReference type="RefSeq" id="WP_260722860.1">
    <property type="nucleotide sequence ID" value="NZ_BAAABS010000099.1"/>
</dbReference>
<sequence length="403" mass="41813">MSTEAFVYDAVRTPRGRGKQNGSLHGVKPVSLVVGLIDELRRRHPGLDPAAIDDVVLGVVTPLGDQGGDIAKTAAVAAGLPETVAGVQLNRFCASGLEAVNIAAQKVRAGWEDLVLAGGVESMSRVPMGSDGGPWAMDPETSFATRFVPQGIGADLIATMEGFTREDVDQYALESQTRAAKAWAGGYFTRSVVPVRDRNGLVVLDRDEHLRASTMDGLAALPPSFATIGDLAGFDAVALQKYHWIERIDHVHTAGNSSGIVDGASLVLVGSEAAGQAAGLTPRARVVAAAVSGADPTIMLTGPAPASRKALAKAGLTVDDIDLVEMNEAFAAVVLRYAKDMGFGLDKVNVNGGAIAMGHPLGATGGMLLGTLVDELERRNLRYGLATLCIGGGMGIATIVERI</sequence>
<dbReference type="NCBIfam" id="TIGR01930">
    <property type="entry name" value="AcCoA-C-Actrans"/>
    <property type="match status" value="1"/>
</dbReference>
<accession>A0ABY5YYF5</accession>
<dbReference type="Pfam" id="PF00108">
    <property type="entry name" value="Thiolase_N"/>
    <property type="match status" value="1"/>
</dbReference>
<organism evidence="7 8">
    <name type="scientific">Dactylosporangium roseum</name>
    <dbReference type="NCBI Taxonomy" id="47989"/>
    <lineage>
        <taxon>Bacteria</taxon>
        <taxon>Bacillati</taxon>
        <taxon>Actinomycetota</taxon>
        <taxon>Actinomycetes</taxon>
        <taxon>Micromonosporales</taxon>
        <taxon>Micromonosporaceae</taxon>
        <taxon>Dactylosporangium</taxon>
    </lineage>
</organism>
<dbReference type="EC" id="2.3.1.9" evidence="7"/>
<dbReference type="SUPFAM" id="SSF53901">
    <property type="entry name" value="Thiolase-like"/>
    <property type="match status" value="2"/>
</dbReference>
<dbReference type="PIRSF" id="PIRSF000429">
    <property type="entry name" value="Ac-CoA_Ac_transf"/>
    <property type="match status" value="1"/>
</dbReference>
<evidence type="ECO:0000256" key="1">
    <source>
        <dbReference type="ARBA" id="ARBA00010982"/>
    </source>
</evidence>
<dbReference type="PROSITE" id="PS00099">
    <property type="entry name" value="THIOLASE_3"/>
    <property type="match status" value="1"/>
</dbReference>
<dbReference type="Gene3D" id="3.40.47.10">
    <property type="match status" value="2"/>
</dbReference>
<dbReference type="InterPro" id="IPR020616">
    <property type="entry name" value="Thiolase_N"/>
</dbReference>
<keyword evidence="2 4" id="KW-0808">Transferase</keyword>
<evidence type="ECO:0000256" key="2">
    <source>
        <dbReference type="ARBA" id="ARBA00022679"/>
    </source>
</evidence>
<dbReference type="PANTHER" id="PTHR43365">
    <property type="entry name" value="BLR7806 PROTEIN"/>
    <property type="match status" value="1"/>
</dbReference>
<dbReference type="InterPro" id="IPR020610">
    <property type="entry name" value="Thiolase_AS"/>
</dbReference>
<dbReference type="InterPro" id="IPR016039">
    <property type="entry name" value="Thiolase-like"/>
</dbReference>
<evidence type="ECO:0000256" key="4">
    <source>
        <dbReference type="RuleBase" id="RU003557"/>
    </source>
</evidence>
<evidence type="ECO:0000259" key="5">
    <source>
        <dbReference type="Pfam" id="PF00108"/>
    </source>
</evidence>
<dbReference type="InterPro" id="IPR020613">
    <property type="entry name" value="Thiolase_CS"/>
</dbReference>
<dbReference type="InterPro" id="IPR020617">
    <property type="entry name" value="Thiolase_C"/>
</dbReference>
<dbReference type="EMBL" id="CP073721">
    <property type="protein sequence ID" value="UWZ33603.1"/>
    <property type="molecule type" value="Genomic_DNA"/>
</dbReference>
<keyword evidence="8" id="KW-1185">Reference proteome</keyword>
<protein>
    <submittedName>
        <fullName evidence="7">Acetyl-CoA C-acetyltransferase</fullName>
        <ecNumber evidence="7">2.3.1.9</ecNumber>
    </submittedName>
</protein>
<evidence type="ECO:0000256" key="3">
    <source>
        <dbReference type="ARBA" id="ARBA00023315"/>
    </source>
</evidence>
<dbReference type="InterPro" id="IPR020615">
    <property type="entry name" value="Thiolase_acyl_enz_int_AS"/>
</dbReference>
<dbReference type="PANTHER" id="PTHR43365:SF1">
    <property type="entry name" value="ACETYL-COA C-ACYLTRANSFERASE"/>
    <property type="match status" value="1"/>
</dbReference>
<dbReference type="Proteomes" id="UP001058271">
    <property type="component" value="Chromosome"/>
</dbReference>
<comment type="similarity">
    <text evidence="1 4">Belongs to the thiolase-like superfamily. Thiolase family.</text>
</comment>
<proteinExistence type="inferred from homology"/>
<evidence type="ECO:0000313" key="7">
    <source>
        <dbReference type="EMBL" id="UWZ33603.1"/>
    </source>
</evidence>
<gene>
    <name evidence="7" type="ORF">Drose_20090</name>
</gene>
<feature type="domain" description="Thiolase C-terminal" evidence="6">
    <location>
        <begin position="281"/>
        <end position="402"/>
    </location>
</feature>
<dbReference type="CDD" id="cd00751">
    <property type="entry name" value="thiolase"/>
    <property type="match status" value="1"/>
</dbReference>
<evidence type="ECO:0000313" key="8">
    <source>
        <dbReference type="Proteomes" id="UP001058271"/>
    </source>
</evidence>
<dbReference type="InterPro" id="IPR002155">
    <property type="entry name" value="Thiolase"/>
</dbReference>
<dbReference type="PROSITE" id="PS00098">
    <property type="entry name" value="THIOLASE_1"/>
    <property type="match status" value="1"/>
</dbReference>
<evidence type="ECO:0000259" key="6">
    <source>
        <dbReference type="Pfam" id="PF02803"/>
    </source>
</evidence>
<dbReference type="PROSITE" id="PS00737">
    <property type="entry name" value="THIOLASE_2"/>
    <property type="match status" value="1"/>
</dbReference>
<dbReference type="Pfam" id="PF02803">
    <property type="entry name" value="Thiolase_C"/>
    <property type="match status" value="1"/>
</dbReference>
<keyword evidence="3 4" id="KW-0012">Acyltransferase</keyword>
<dbReference type="GO" id="GO:0003985">
    <property type="term" value="F:acetyl-CoA C-acetyltransferase activity"/>
    <property type="evidence" value="ECO:0007669"/>
    <property type="project" value="UniProtKB-EC"/>
</dbReference>
<reference evidence="7" key="1">
    <citation type="submission" date="2021-04" db="EMBL/GenBank/DDBJ databases">
        <title>Biosynthetic gene clusters of Dactylosporangioum roseum.</title>
        <authorList>
            <person name="Hartkoorn R.C."/>
            <person name="Beaudoing E."/>
            <person name="Hot D."/>
            <person name="Moureu S."/>
        </authorList>
    </citation>
    <scope>NUCLEOTIDE SEQUENCE</scope>
    <source>
        <strain evidence="7">NRRL B-16295</strain>
    </source>
</reference>
<name>A0ABY5YYF5_9ACTN</name>